<evidence type="ECO:0000256" key="8">
    <source>
        <dbReference type="ARBA" id="ARBA00022692"/>
    </source>
</evidence>
<feature type="transmembrane region" description="Helical" evidence="14">
    <location>
        <begin position="184"/>
        <end position="201"/>
    </location>
</feature>
<protein>
    <recommendedName>
        <fullName evidence="5">Galactan 5-O-arabinofuranosyltransferase</fullName>
        <ecNumber evidence="4">2.4.2.46</ecNumber>
    </recommendedName>
    <alternativeName>
        <fullName evidence="11">Arabinofuranosyltransferase AftA</fullName>
    </alternativeName>
</protein>
<feature type="domain" description="Arabinofuranosyltransferase AftA N-terminal" evidence="16">
    <location>
        <begin position="334"/>
        <end position="541"/>
    </location>
</feature>
<evidence type="ECO:0000256" key="5">
    <source>
        <dbReference type="ARBA" id="ARBA00020482"/>
    </source>
</evidence>
<evidence type="ECO:0000256" key="4">
    <source>
        <dbReference type="ARBA" id="ARBA00012037"/>
    </source>
</evidence>
<feature type="transmembrane region" description="Helical" evidence="14">
    <location>
        <begin position="387"/>
        <end position="411"/>
    </location>
</feature>
<keyword evidence="9 14" id="KW-1133">Transmembrane helix</keyword>
<evidence type="ECO:0000259" key="15">
    <source>
        <dbReference type="Pfam" id="PF12249"/>
    </source>
</evidence>
<feature type="domain" description="Arabinofuranosyltransferase AftA C-terminal" evidence="15">
    <location>
        <begin position="550"/>
        <end position="720"/>
    </location>
</feature>
<dbReference type="EC" id="2.4.2.46" evidence="4"/>
<feature type="transmembrane region" description="Helical" evidence="14">
    <location>
        <begin position="500"/>
        <end position="517"/>
    </location>
</feature>
<proteinExistence type="inferred from homology"/>
<organism evidence="17 18">
    <name type="scientific">Rhodococcoides kyotonense</name>
    <dbReference type="NCBI Taxonomy" id="398843"/>
    <lineage>
        <taxon>Bacteria</taxon>
        <taxon>Bacillati</taxon>
        <taxon>Actinomycetota</taxon>
        <taxon>Actinomycetes</taxon>
        <taxon>Mycobacteriales</taxon>
        <taxon>Nocardiaceae</taxon>
        <taxon>Rhodococcoides</taxon>
    </lineage>
</organism>
<feature type="transmembrane region" description="Helical" evidence="14">
    <location>
        <begin position="332"/>
        <end position="352"/>
    </location>
</feature>
<comment type="pathway">
    <text evidence="2">Cell wall biogenesis; cell wall polysaccharide biosynthesis.</text>
</comment>
<feature type="compositionally biased region" description="Basic and acidic residues" evidence="13">
    <location>
        <begin position="319"/>
        <end position="330"/>
    </location>
</feature>
<sequence length="723" mass="76947">MKRALGTAVDGVLAALVATIVASVGLYAFSLVDWPAFNSSNVTRALTTLGQVVCAVALAAAIVLYRRGSREWLARLLAWAGLSGFVTVTLGMPLAATKLYLFGISVDQEFRTEYLTRLTDSAALRDMTYPDIPPFYPAGWFWIGGRVGNLLGMDGWEVFKPFAIGFLAVTAVVAFTLWRQLIRADWAVAVSAVTTALVIAYASPEAYSAVIALLIAPALLLAWGALNRPVGAGLNGAPTLSDRMNGPSKRSGGDADEPDQPDAGLNGAPKLSDRMNGPSKRSGGAPVADQPDADAGLNGAPTLSDRMNGPFKRSGGTGEPKRSGSTDESQRSWGWGAVVGTGLFLGLAATFYTLYLGAAAFAVTLMAVVSVFLGIRAHKTWRAAIPVAIRLVVIAVISGLVALTVWLPYLIAALKGTPATSGTALHYLPESGATLPFPMFEFSLLGALTMIGTLWLAVRTATSRRAQALTIGVVAVYLWTLLSMAAAVAGTTLLSFRLEAVLIVLLGAAGVFGFLEGSKAVYQAINEPARFKVAAVVVAVVGALAFAQNIPHVLESEITVAYSDTDGDGVRADMRPPSAVSYYGDVDKTIGEQLGKPRDETIVLTADTSFLSYYPYFGFQGLTSHYANPLAQFDKRATAIDDWSKLETPDELLQALDESPWEAPDAFLFRRGADGYTLRLAEDVYPNDPNVRRYTVTFDESLFEDPRFTVTDIGPFALVTHVS</sequence>
<keyword evidence="6" id="KW-1003">Cell membrane</keyword>
<comment type="catalytic activity">
    <reaction evidence="12">
        <text>Adds an alpha-D-arabinofuranosyl group from trans,octacis-decaprenylphospho-beta-D-arabinofuranose at the 5-O-position of the eighth, tenth and twelfth galactofuranose unit of the galactofuranan chain of [beta-D-galactofuranosyl-(1-&gt;5)-beta-D-galactofuranosyl-(1-&gt;6)]14-beta-D-galactofuranosyl-(1-&gt;5)-beta-D-galactofuranosyl-(1-&gt;4)-alpha-L-rhamnopyranosyl-(1-&gt;3)-N-acetyl-alpha-D-glucosaminyl-diphospho-trans,octacis-decaprenol.</text>
        <dbReference type="EC" id="2.4.2.46"/>
    </reaction>
</comment>
<dbReference type="GO" id="GO:0045227">
    <property type="term" value="P:capsule polysaccharide biosynthetic process"/>
    <property type="evidence" value="ECO:0007669"/>
    <property type="project" value="UniProtKB-UniPathway"/>
</dbReference>
<feature type="transmembrane region" description="Helical" evidence="14">
    <location>
        <begin position="529"/>
        <end position="547"/>
    </location>
</feature>
<dbReference type="EMBL" id="FZOW01000012">
    <property type="protein sequence ID" value="SNT27673.1"/>
    <property type="molecule type" value="Genomic_DNA"/>
</dbReference>
<dbReference type="RefSeq" id="WP_089249525.1">
    <property type="nucleotide sequence ID" value="NZ_FZOW01000012.1"/>
</dbReference>
<gene>
    <name evidence="17" type="ORF">SAMN05421642_112179</name>
</gene>
<feature type="transmembrane region" description="Helical" evidence="14">
    <location>
        <begin position="44"/>
        <end position="64"/>
    </location>
</feature>
<reference evidence="18" key="1">
    <citation type="submission" date="2017-06" db="EMBL/GenBank/DDBJ databases">
        <authorList>
            <person name="Varghese N."/>
            <person name="Submissions S."/>
        </authorList>
    </citation>
    <scope>NUCLEOTIDE SEQUENCE [LARGE SCALE GENOMIC DNA]</scope>
    <source>
        <strain evidence="18">JCM 23211</strain>
    </source>
</reference>
<dbReference type="UniPathway" id="UPA00963"/>
<evidence type="ECO:0000256" key="13">
    <source>
        <dbReference type="SAM" id="MobiDB-lite"/>
    </source>
</evidence>
<dbReference type="OrthoDB" id="4775300at2"/>
<feature type="transmembrane region" description="Helical" evidence="14">
    <location>
        <begin position="158"/>
        <end position="177"/>
    </location>
</feature>
<evidence type="ECO:0000256" key="3">
    <source>
        <dbReference type="ARBA" id="ARBA00009655"/>
    </source>
</evidence>
<name>A0A239LCV2_9NOCA</name>
<dbReference type="AlphaFoldDB" id="A0A239LCV2"/>
<evidence type="ECO:0000256" key="7">
    <source>
        <dbReference type="ARBA" id="ARBA00022679"/>
    </source>
</evidence>
<evidence type="ECO:0000256" key="9">
    <source>
        <dbReference type="ARBA" id="ARBA00022989"/>
    </source>
</evidence>
<comment type="similarity">
    <text evidence="3">Belongs to the glycosyltransferase 85 family.</text>
</comment>
<keyword evidence="10 14" id="KW-0472">Membrane</keyword>
<keyword evidence="8 14" id="KW-0812">Transmembrane</keyword>
<evidence type="ECO:0000313" key="17">
    <source>
        <dbReference type="EMBL" id="SNT27673.1"/>
    </source>
</evidence>
<feature type="transmembrane region" description="Helical" evidence="14">
    <location>
        <begin position="12"/>
        <end position="32"/>
    </location>
</feature>
<dbReference type="Pfam" id="PF12249">
    <property type="entry name" value="AftA_C"/>
    <property type="match status" value="1"/>
</dbReference>
<evidence type="ECO:0000256" key="14">
    <source>
        <dbReference type="SAM" id="Phobius"/>
    </source>
</evidence>
<feature type="transmembrane region" description="Helical" evidence="14">
    <location>
        <begin position="469"/>
        <end position="494"/>
    </location>
</feature>
<dbReference type="Pfam" id="PF12250">
    <property type="entry name" value="AftA_N"/>
    <property type="match status" value="2"/>
</dbReference>
<feature type="transmembrane region" description="Helical" evidence="14">
    <location>
        <begin position="437"/>
        <end position="457"/>
    </location>
</feature>
<feature type="transmembrane region" description="Helical" evidence="14">
    <location>
        <begin position="76"/>
        <end position="96"/>
    </location>
</feature>
<evidence type="ECO:0000313" key="18">
    <source>
        <dbReference type="Proteomes" id="UP000198327"/>
    </source>
</evidence>
<evidence type="ECO:0000256" key="11">
    <source>
        <dbReference type="ARBA" id="ARBA00033184"/>
    </source>
</evidence>
<evidence type="ECO:0000256" key="10">
    <source>
        <dbReference type="ARBA" id="ARBA00023136"/>
    </source>
</evidence>
<accession>A0A239LCV2</accession>
<dbReference type="STRING" id="398843.A3K89_10090"/>
<keyword evidence="18" id="KW-1185">Reference proteome</keyword>
<evidence type="ECO:0000256" key="1">
    <source>
        <dbReference type="ARBA" id="ARBA00004651"/>
    </source>
</evidence>
<dbReference type="InterPro" id="IPR020959">
    <property type="entry name" value="ArabinofuranosylTrfase_AftA_C"/>
</dbReference>
<dbReference type="GO" id="GO:0016757">
    <property type="term" value="F:glycosyltransferase activity"/>
    <property type="evidence" value="ECO:0007669"/>
    <property type="project" value="InterPro"/>
</dbReference>
<feature type="region of interest" description="Disordered" evidence="13">
    <location>
        <begin position="236"/>
        <end position="331"/>
    </location>
</feature>
<evidence type="ECO:0000256" key="6">
    <source>
        <dbReference type="ARBA" id="ARBA00022475"/>
    </source>
</evidence>
<keyword evidence="7 17" id="KW-0808">Transferase</keyword>
<feature type="transmembrane region" description="Helical" evidence="14">
    <location>
        <begin position="207"/>
        <end position="226"/>
    </location>
</feature>
<evidence type="ECO:0000256" key="12">
    <source>
        <dbReference type="ARBA" id="ARBA00034030"/>
    </source>
</evidence>
<dbReference type="GO" id="GO:0005886">
    <property type="term" value="C:plasma membrane"/>
    <property type="evidence" value="ECO:0007669"/>
    <property type="project" value="UniProtKB-SubCell"/>
</dbReference>
<dbReference type="Proteomes" id="UP000198327">
    <property type="component" value="Unassembled WGS sequence"/>
</dbReference>
<evidence type="ECO:0000259" key="16">
    <source>
        <dbReference type="Pfam" id="PF12250"/>
    </source>
</evidence>
<dbReference type="GO" id="GO:0044038">
    <property type="term" value="P:cell wall macromolecule biosynthetic process"/>
    <property type="evidence" value="ECO:0007669"/>
    <property type="project" value="InterPro"/>
</dbReference>
<evidence type="ECO:0000256" key="2">
    <source>
        <dbReference type="ARBA" id="ARBA00004776"/>
    </source>
</evidence>
<feature type="transmembrane region" description="Helical" evidence="14">
    <location>
        <begin position="358"/>
        <end position="375"/>
    </location>
</feature>
<feature type="domain" description="Arabinofuranosyltransferase AftA N-terminal" evidence="16">
    <location>
        <begin position="12"/>
        <end position="230"/>
    </location>
</feature>
<comment type="subcellular location">
    <subcellularLocation>
        <location evidence="1">Cell membrane</location>
        <topology evidence="1">Multi-pass membrane protein</topology>
    </subcellularLocation>
</comment>
<dbReference type="InterPro" id="IPR020963">
    <property type="entry name" value="ArabinofuranosylTrfase_AftA_N"/>
</dbReference>